<evidence type="ECO:0000256" key="1">
    <source>
        <dbReference type="SAM" id="Coils"/>
    </source>
</evidence>
<organism evidence="2 3">
    <name type="scientific">Carboxydothermus pertinax</name>
    <dbReference type="NCBI Taxonomy" id="870242"/>
    <lineage>
        <taxon>Bacteria</taxon>
        <taxon>Bacillati</taxon>
        <taxon>Bacillota</taxon>
        <taxon>Clostridia</taxon>
        <taxon>Thermoanaerobacterales</taxon>
        <taxon>Thermoanaerobacteraceae</taxon>
        <taxon>Carboxydothermus</taxon>
    </lineage>
</organism>
<dbReference type="AlphaFoldDB" id="A0A1L8CWK3"/>
<evidence type="ECO:0000313" key="2">
    <source>
        <dbReference type="EMBL" id="GAV23298.1"/>
    </source>
</evidence>
<dbReference type="SUPFAM" id="SSF57997">
    <property type="entry name" value="Tropomyosin"/>
    <property type="match status" value="1"/>
</dbReference>
<dbReference type="STRING" id="870242.cpu_18080"/>
<dbReference type="OrthoDB" id="1787095at2"/>
<keyword evidence="1" id="KW-0175">Coiled coil</keyword>
<protein>
    <submittedName>
        <fullName evidence="2">Uncharacterized protein</fullName>
    </submittedName>
</protein>
<dbReference type="EMBL" id="BDJK01000041">
    <property type="protein sequence ID" value="GAV23298.1"/>
    <property type="molecule type" value="Genomic_DNA"/>
</dbReference>
<reference evidence="3" key="1">
    <citation type="submission" date="2016-12" db="EMBL/GenBank/DDBJ databases">
        <title>Draft Genome Sequences od Carboxydothermus pertinax and islandicus, Hydrogenogenic Carboxydotrophic Bacteria.</title>
        <authorList>
            <person name="Fukuyama Y."/>
            <person name="Ohmae K."/>
            <person name="Yoneda Y."/>
            <person name="Yoshida T."/>
            <person name="Sako Y."/>
        </authorList>
    </citation>
    <scope>NUCLEOTIDE SEQUENCE [LARGE SCALE GENOMIC DNA]</scope>
    <source>
        <strain evidence="3">Ug1</strain>
    </source>
</reference>
<sequence length="104" mass="11953">MSVDQAKIEARLDQITNMLTELIRIVGNNNAAIEELRSDMKELRQDVDVLKSDVAELKSDVATLKKDMQEVKETLKEHTEKLDYALFKLANHDADIFNLKRIKP</sequence>
<gene>
    <name evidence="2" type="ORF">cpu_18080</name>
</gene>
<dbReference type="Proteomes" id="UP000187485">
    <property type="component" value="Unassembled WGS sequence"/>
</dbReference>
<evidence type="ECO:0000313" key="3">
    <source>
        <dbReference type="Proteomes" id="UP000187485"/>
    </source>
</evidence>
<accession>A0A1L8CWK3</accession>
<keyword evidence="3" id="KW-1185">Reference proteome</keyword>
<dbReference type="Gene3D" id="1.20.5.190">
    <property type="match status" value="1"/>
</dbReference>
<dbReference type="RefSeq" id="WP_075859736.1">
    <property type="nucleotide sequence ID" value="NZ_BDJK01000041.1"/>
</dbReference>
<feature type="coiled-coil region" evidence="1">
    <location>
        <begin position="26"/>
        <end position="81"/>
    </location>
</feature>
<name>A0A1L8CWK3_9THEO</name>
<comment type="caution">
    <text evidence="2">The sequence shown here is derived from an EMBL/GenBank/DDBJ whole genome shotgun (WGS) entry which is preliminary data.</text>
</comment>
<proteinExistence type="predicted"/>